<gene>
    <name evidence="2" type="ORF">N805_14540</name>
</gene>
<dbReference type="Proteomes" id="UP000033260">
    <property type="component" value="Chromosome"/>
</dbReference>
<keyword evidence="1" id="KW-0812">Transmembrane</keyword>
<feature type="transmembrane region" description="Helical" evidence="1">
    <location>
        <begin position="13"/>
        <end position="35"/>
    </location>
</feature>
<feature type="transmembrane region" description="Helical" evidence="1">
    <location>
        <begin position="106"/>
        <end position="127"/>
    </location>
</feature>
<feature type="transmembrane region" description="Helical" evidence="1">
    <location>
        <begin position="66"/>
        <end position="86"/>
    </location>
</feature>
<evidence type="ECO:0000256" key="1">
    <source>
        <dbReference type="SAM" id="Phobius"/>
    </source>
</evidence>
<evidence type="ECO:0000313" key="3">
    <source>
        <dbReference type="Proteomes" id="UP000033260"/>
    </source>
</evidence>
<evidence type="ECO:0008006" key="4">
    <source>
        <dbReference type="Google" id="ProtNLM"/>
    </source>
</evidence>
<reference evidence="2 3" key="1">
    <citation type="submission" date="2015-02" db="EMBL/GenBank/DDBJ databases">
        <title>Complete Genome Sequencing of Pseudomonas putida S13.1.2.</title>
        <authorList>
            <person name="Chong T.M."/>
            <person name="Chan K.G."/>
            <person name="Dessaux Y."/>
        </authorList>
    </citation>
    <scope>NUCLEOTIDE SEQUENCE [LARGE SCALE GENOMIC DNA]</scope>
    <source>
        <strain evidence="2 3">S13.1.2</strain>
    </source>
</reference>
<dbReference type="AlphaFoldDB" id="A0AAU8SEH9"/>
<dbReference type="EMBL" id="CP010979">
    <property type="protein sequence ID" value="AJQ48359.1"/>
    <property type="molecule type" value="Genomic_DNA"/>
</dbReference>
<sequence>MIDINVWPVSAKIILVIGPFVIGLPGPAILAFLMLRKDYDVACSAIQSNPYIESMKQTRDRRRLKWRWMLMCMIAGLITFPGLALRRGKLDADELKRFPAKLKFKLALATWLTLLGCAWMIVAYTLVELSDGR</sequence>
<proteinExistence type="predicted"/>
<dbReference type="RefSeq" id="WP_019473998.1">
    <property type="nucleotide sequence ID" value="NZ_CP010979.1"/>
</dbReference>
<keyword evidence="1" id="KW-1133">Transmembrane helix</keyword>
<keyword evidence="1" id="KW-0472">Membrane</keyword>
<protein>
    <recommendedName>
        <fullName evidence="4">Transmembrane protein</fullName>
    </recommendedName>
</protein>
<accession>A0AAU8SEH9</accession>
<name>A0AAU8SEH9_PSEPU</name>
<organism evidence="2 3">
    <name type="scientific">Pseudomonas putida S13.1.2</name>
    <dbReference type="NCBI Taxonomy" id="1384061"/>
    <lineage>
        <taxon>Bacteria</taxon>
        <taxon>Pseudomonadati</taxon>
        <taxon>Pseudomonadota</taxon>
        <taxon>Gammaproteobacteria</taxon>
        <taxon>Pseudomonadales</taxon>
        <taxon>Pseudomonadaceae</taxon>
        <taxon>Pseudomonas</taxon>
    </lineage>
</organism>
<evidence type="ECO:0000313" key="2">
    <source>
        <dbReference type="EMBL" id="AJQ48359.1"/>
    </source>
</evidence>